<dbReference type="GO" id="GO:0051082">
    <property type="term" value="F:unfolded protein binding"/>
    <property type="evidence" value="ECO:0007669"/>
    <property type="project" value="TreeGrafter"/>
</dbReference>
<comment type="subcellular location">
    <subcellularLocation>
        <location evidence="1">Mitochondrion</location>
    </subcellularLocation>
</comment>
<dbReference type="AlphaFoldDB" id="A0A2P2I1M7"/>
<comment type="similarity">
    <text evidence="2">Belongs to the CIA30 family.</text>
</comment>
<name>A0A2P2I1M7_9CRUS</name>
<dbReference type="EMBL" id="IACF01002277">
    <property type="protein sequence ID" value="LAB67938.1"/>
    <property type="molecule type" value="mRNA"/>
</dbReference>
<dbReference type="Pfam" id="PF08547">
    <property type="entry name" value="CIA30"/>
    <property type="match status" value="1"/>
</dbReference>
<dbReference type="PANTHER" id="PTHR13194:SF18">
    <property type="entry name" value="COMPLEX I INTERMEDIATE-ASSOCIATED PROTEIN 30, MITOCHONDRIAL"/>
    <property type="match status" value="1"/>
</dbReference>
<keyword evidence="3" id="KW-0496">Mitochondrion</keyword>
<evidence type="ECO:0000259" key="5">
    <source>
        <dbReference type="Pfam" id="PF08547"/>
    </source>
</evidence>
<reference evidence="6" key="1">
    <citation type="journal article" date="2018" name="Biosci. Biotechnol. Biochem.">
        <title>Polysaccharide hydrolase of the hadal zone amphipods Hirondellea gigas.</title>
        <authorList>
            <person name="Kobayashi H."/>
            <person name="Nagahama T."/>
            <person name="Arai W."/>
            <person name="Sasagawa Y."/>
            <person name="Umeda M."/>
            <person name="Hayashi T."/>
            <person name="Nikaido I."/>
            <person name="Watanabe H."/>
            <person name="Oguri K."/>
            <person name="Kitazato H."/>
            <person name="Fujioka K."/>
            <person name="Kido Y."/>
            <person name="Takami H."/>
        </authorList>
    </citation>
    <scope>NUCLEOTIDE SEQUENCE</scope>
    <source>
        <tissue evidence="6">Whole body</tissue>
    </source>
</reference>
<proteinExistence type="evidence at transcript level"/>
<dbReference type="PANTHER" id="PTHR13194">
    <property type="entry name" value="COMPLEX I INTERMEDIATE-ASSOCIATED PROTEIN 30"/>
    <property type="match status" value="1"/>
</dbReference>
<dbReference type="InterPro" id="IPR013857">
    <property type="entry name" value="NADH-UbQ_OxRdtase-assoc_prot30"/>
</dbReference>
<dbReference type="GO" id="GO:0005739">
    <property type="term" value="C:mitochondrion"/>
    <property type="evidence" value="ECO:0007669"/>
    <property type="project" value="UniProtKB-SubCell"/>
</dbReference>
<protein>
    <submittedName>
        <fullName evidence="6">Complex I intermediate-associated protein 30, mitochondrial-like</fullName>
    </submittedName>
</protein>
<dbReference type="GO" id="GO:0006120">
    <property type="term" value="P:mitochondrial electron transport, NADH to ubiquinone"/>
    <property type="evidence" value="ECO:0007669"/>
    <property type="project" value="TreeGrafter"/>
</dbReference>
<sequence length="390" mass="44125">MLGILPVHLRQAFTLRKIFQHSYQVSLRPSSQLLCIINNNNINCFERNYSVCKIYQTSNSKLTKFSAKNNNIGPLRSISNSSVQNRGKDISPSGFWQAEEKSGYAKYRPSKTEAIRMGFKEFGRELEKWKQECKEKFEWDPILVSPGDRDKVWAFDGTKKCALGDCYPSNAHDEELRLINPITTFNTAHDVAATGSIFHGWVVTTDQDHGEGYSTASLSVSPSGYALFTGVLSTQIVDDGITDYAGYCNLQSFRPGKSFGRKSVYEWAEYTHLVIRCRGDGRSYSLNLASAGHFDINWNDMFCYILYTRGGPHWQTYKVPFSKFFLASKGIIQDKQCHLDQGKVTALGISVGDKINAPFSLEIDYISVECDPIHTESFAYELYAMPHLYL</sequence>
<evidence type="ECO:0000313" key="6">
    <source>
        <dbReference type="EMBL" id="LAB67938.1"/>
    </source>
</evidence>
<accession>A0A2P2I1M7</accession>
<dbReference type="InterPro" id="IPR039131">
    <property type="entry name" value="NDUFAF1"/>
</dbReference>
<organism evidence="6">
    <name type="scientific">Hirondellea gigas</name>
    <dbReference type="NCBI Taxonomy" id="1518452"/>
    <lineage>
        <taxon>Eukaryota</taxon>
        <taxon>Metazoa</taxon>
        <taxon>Ecdysozoa</taxon>
        <taxon>Arthropoda</taxon>
        <taxon>Crustacea</taxon>
        <taxon>Multicrustacea</taxon>
        <taxon>Malacostraca</taxon>
        <taxon>Eumalacostraca</taxon>
        <taxon>Peracarida</taxon>
        <taxon>Amphipoda</taxon>
        <taxon>Amphilochidea</taxon>
        <taxon>Lysianassida</taxon>
        <taxon>Lysianassidira</taxon>
        <taxon>Lysianassoidea</taxon>
        <taxon>Lysianassidae</taxon>
        <taxon>Hirondellea</taxon>
    </lineage>
</organism>
<evidence type="ECO:0000256" key="4">
    <source>
        <dbReference type="ARBA" id="ARBA00023186"/>
    </source>
</evidence>
<feature type="domain" description="NADH:ubiquinone oxidoreductase intermediate-associated protein 30" evidence="5">
    <location>
        <begin position="198"/>
        <end position="363"/>
    </location>
</feature>
<dbReference type="InterPro" id="IPR008979">
    <property type="entry name" value="Galactose-bd-like_sf"/>
</dbReference>
<evidence type="ECO:0000256" key="2">
    <source>
        <dbReference type="ARBA" id="ARBA00007884"/>
    </source>
</evidence>
<evidence type="ECO:0000256" key="1">
    <source>
        <dbReference type="ARBA" id="ARBA00004173"/>
    </source>
</evidence>
<dbReference type="GO" id="GO:0032981">
    <property type="term" value="P:mitochondrial respiratory chain complex I assembly"/>
    <property type="evidence" value="ECO:0007669"/>
    <property type="project" value="TreeGrafter"/>
</dbReference>
<dbReference type="SUPFAM" id="SSF49785">
    <property type="entry name" value="Galactose-binding domain-like"/>
    <property type="match status" value="1"/>
</dbReference>
<keyword evidence="4" id="KW-0143">Chaperone</keyword>
<evidence type="ECO:0000256" key="3">
    <source>
        <dbReference type="ARBA" id="ARBA00023128"/>
    </source>
</evidence>